<sequence length="384" mass="42497">MSDPVTLATGITYERECIERWMFSEKNNTCPVTKQWIYDDELTPNNTLRRLIQAWCTANASAGIERFPTPRAPVNKTDILKLLKNASTPQYQMDSLQKLRTIVLESDRNKHYVESTAGAIDMLISIIKKSIYSLESTSSSVCDEALMILSSIQISDQGLLNLISKHEDLIDALILVMQRSKYQTRVYATLLLNSLIALIAPARLMAIQDQLFKEIVKVLGDRISSKATKAALKILAMLCPWGRNRVKVVGAGAVSVLVDLLLEEPEKRACELMLLVLDILCGCAEGRAEIVGHAAGIAIVSKKVLRVSLAASEKAVRILYSVSKFSATPAVLQEMLSVGAVTKLCLVLQVDCGLKTKEKAKEILRLHSRVWRNSPCLPPQFAVF</sequence>
<evidence type="ECO:0000256" key="5">
    <source>
        <dbReference type="RuleBase" id="RU369093"/>
    </source>
</evidence>
<feature type="domain" description="U-box" evidence="6">
    <location>
        <begin position="1"/>
        <end position="62"/>
    </location>
</feature>
<evidence type="ECO:0000313" key="7">
    <source>
        <dbReference type="EMBL" id="KAJ0969610.1"/>
    </source>
</evidence>
<accession>A0A9D5CC18</accession>
<protein>
    <recommendedName>
        <fullName evidence="5 6">U-box domain-containing protein</fullName>
        <ecNumber evidence="5">2.3.2.27</ecNumber>
    </recommendedName>
    <alternativeName>
        <fullName evidence="5">RING-type E3 ubiquitin transferase PUB</fullName>
    </alternativeName>
</protein>
<dbReference type="InterPro" id="IPR058678">
    <property type="entry name" value="ARM_PUB"/>
</dbReference>
<reference evidence="7" key="1">
    <citation type="submission" date="2021-03" db="EMBL/GenBank/DDBJ databases">
        <authorList>
            <person name="Li Z."/>
            <person name="Yang C."/>
        </authorList>
    </citation>
    <scope>NUCLEOTIDE SEQUENCE</scope>
    <source>
        <strain evidence="7">Dzin_1.0</strain>
        <tissue evidence="7">Leaf</tissue>
    </source>
</reference>
<keyword evidence="3 5" id="KW-0808">Transferase</keyword>
<evidence type="ECO:0000256" key="3">
    <source>
        <dbReference type="ARBA" id="ARBA00022679"/>
    </source>
</evidence>
<dbReference type="AlphaFoldDB" id="A0A9D5CC18"/>
<evidence type="ECO:0000256" key="2">
    <source>
        <dbReference type="ARBA" id="ARBA00004906"/>
    </source>
</evidence>
<comment type="catalytic activity">
    <reaction evidence="1 5">
        <text>S-ubiquitinyl-[E2 ubiquitin-conjugating enzyme]-L-cysteine + [acceptor protein]-L-lysine = [E2 ubiquitin-conjugating enzyme]-L-cysteine + N(6)-ubiquitinyl-[acceptor protein]-L-lysine.</text>
        <dbReference type="EC" id="2.3.2.27"/>
    </reaction>
</comment>
<dbReference type="Gene3D" id="1.25.10.10">
    <property type="entry name" value="Leucine-rich Repeat Variant"/>
    <property type="match status" value="1"/>
</dbReference>
<keyword evidence="8" id="KW-1185">Reference proteome</keyword>
<dbReference type="OrthoDB" id="10064100at2759"/>
<dbReference type="InterPro" id="IPR013083">
    <property type="entry name" value="Znf_RING/FYVE/PHD"/>
</dbReference>
<keyword evidence="4 5" id="KW-0833">Ubl conjugation pathway</keyword>
<dbReference type="GO" id="GO:0016567">
    <property type="term" value="P:protein ubiquitination"/>
    <property type="evidence" value="ECO:0007669"/>
    <property type="project" value="UniProtKB-UniRule"/>
</dbReference>
<proteinExistence type="predicted"/>
<comment type="pathway">
    <text evidence="2 5">Protein modification; protein ubiquitination.</text>
</comment>
<dbReference type="Gene3D" id="3.30.40.10">
    <property type="entry name" value="Zinc/RING finger domain, C3HC4 (zinc finger)"/>
    <property type="match status" value="1"/>
</dbReference>
<dbReference type="EC" id="2.3.2.27" evidence="5"/>
<dbReference type="SUPFAM" id="SSF57850">
    <property type="entry name" value="RING/U-box"/>
    <property type="match status" value="1"/>
</dbReference>
<dbReference type="SMART" id="SM00504">
    <property type="entry name" value="Ubox"/>
    <property type="match status" value="1"/>
</dbReference>
<comment type="caution">
    <text evidence="7">The sequence shown here is derived from an EMBL/GenBank/DDBJ whole genome shotgun (WGS) entry which is preliminary data.</text>
</comment>
<dbReference type="Pfam" id="PF25598">
    <property type="entry name" value="ARM_PUB"/>
    <property type="match status" value="1"/>
</dbReference>
<evidence type="ECO:0000256" key="1">
    <source>
        <dbReference type="ARBA" id="ARBA00000900"/>
    </source>
</evidence>
<name>A0A9D5CC18_9LILI</name>
<dbReference type="InterPro" id="IPR011989">
    <property type="entry name" value="ARM-like"/>
</dbReference>
<dbReference type="Proteomes" id="UP001085076">
    <property type="component" value="Miscellaneous, Linkage group lg06"/>
</dbReference>
<dbReference type="PROSITE" id="PS51698">
    <property type="entry name" value="U_BOX"/>
    <property type="match status" value="1"/>
</dbReference>
<dbReference type="InterPro" id="IPR016024">
    <property type="entry name" value="ARM-type_fold"/>
</dbReference>
<dbReference type="SUPFAM" id="SSF48371">
    <property type="entry name" value="ARM repeat"/>
    <property type="match status" value="1"/>
</dbReference>
<dbReference type="PANTHER" id="PTHR22849:SF132">
    <property type="entry name" value="E3 UBIQUITIN-PROTEIN LIGASE PUB23"/>
    <property type="match status" value="1"/>
</dbReference>
<gene>
    <name evidence="7" type="ORF">J5N97_022487</name>
</gene>
<dbReference type="PANTHER" id="PTHR22849">
    <property type="entry name" value="WDSAM1 PROTEIN"/>
    <property type="match status" value="1"/>
</dbReference>
<evidence type="ECO:0000313" key="8">
    <source>
        <dbReference type="Proteomes" id="UP001085076"/>
    </source>
</evidence>
<reference evidence="7" key="2">
    <citation type="journal article" date="2022" name="Hortic Res">
        <title>The genome of Dioscorea zingiberensis sheds light on the biosynthesis, origin and evolution of the medicinally important diosgenin saponins.</title>
        <authorList>
            <person name="Li Y."/>
            <person name="Tan C."/>
            <person name="Li Z."/>
            <person name="Guo J."/>
            <person name="Li S."/>
            <person name="Chen X."/>
            <person name="Wang C."/>
            <person name="Dai X."/>
            <person name="Yang H."/>
            <person name="Song W."/>
            <person name="Hou L."/>
            <person name="Xu J."/>
            <person name="Tong Z."/>
            <person name="Xu A."/>
            <person name="Yuan X."/>
            <person name="Wang W."/>
            <person name="Yang Q."/>
            <person name="Chen L."/>
            <person name="Sun Z."/>
            <person name="Wang K."/>
            <person name="Pan B."/>
            <person name="Chen J."/>
            <person name="Bao Y."/>
            <person name="Liu F."/>
            <person name="Qi X."/>
            <person name="Gang D.R."/>
            <person name="Wen J."/>
            <person name="Li J."/>
        </authorList>
    </citation>
    <scope>NUCLEOTIDE SEQUENCE</scope>
    <source>
        <strain evidence="7">Dzin_1.0</strain>
    </source>
</reference>
<evidence type="ECO:0000256" key="4">
    <source>
        <dbReference type="ARBA" id="ARBA00022786"/>
    </source>
</evidence>
<dbReference type="InterPro" id="IPR003613">
    <property type="entry name" value="Ubox_domain"/>
</dbReference>
<dbReference type="GO" id="GO:0061630">
    <property type="term" value="F:ubiquitin protein ligase activity"/>
    <property type="evidence" value="ECO:0007669"/>
    <property type="project" value="UniProtKB-UniRule"/>
</dbReference>
<evidence type="ECO:0000259" key="6">
    <source>
        <dbReference type="PROSITE" id="PS51698"/>
    </source>
</evidence>
<dbReference type="Pfam" id="PF04564">
    <property type="entry name" value="U-box"/>
    <property type="match status" value="1"/>
</dbReference>
<dbReference type="InterPro" id="IPR045185">
    <property type="entry name" value="PUB22/23/24-like"/>
</dbReference>
<organism evidence="7 8">
    <name type="scientific">Dioscorea zingiberensis</name>
    <dbReference type="NCBI Taxonomy" id="325984"/>
    <lineage>
        <taxon>Eukaryota</taxon>
        <taxon>Viridiplantae</taxon>
        <taxon>Streptophyta</taxon>
        <taxon>Embryophyta</taxon>
        <taxon>Tracheophyta</taxon>
        <taxon>Spermatophyta</taxon>
        <taxon>Magnoliopsida</taxon>
        <taxon>Liliopsida</taxon>
        <taxon>Dioscoreales</taxon>
        <taxon>Dioscoreaceae</taxon>
        <taxon>Dioscorea</taxon>
    </lineage>
</organism>
<comment type="function">
    <text evidence="5">Functions as an E3 ubiquitin ligase.</text>
</comment>
<dbReference type="EMBL" id="JAGGNH010000006">
    <property type="protein sequence ID" value="KAJ0969610.1"/>
    <property type="molecule type" value="Genomic_DNA"/>
</dbReference>